<sequence length="74" mass="7458">MLGGGQNGTAVLHPLALITADEGSSELTDQKRILAKGLIHAAPTQIAGQAEHGRKGPVDAGGYHFLSGDAADAL</sequence>
<organism evidence="1">
    <name type="scientific">bioreactor metagenome</name>
    <dbReference type="NCBI Taxonomy" id="1076179"/>
    <lineage>
        <taxon>unclassified sequences</taxon>
        <taxon>metagenomes</taxon>
        <taxon>ecological metagenomes</taxon>
    </lineage>
</organism>
<reference evidence="1" key="1">
    <citation type="submission" date="2019-08" db="EMBL/GenBank/DDBJ databases">
        <authorList>
            <person name="Kucharzyk K."/>
            <person name="Murdoch R.W."/>
            <person name="Higgins S."/>
            <person name="Loffler F."/>
        </authorList>
    </citation>
    <scope>NUCLEOTIDE SEQUENCE</scope>
</reference>
<accession>A0A645E3D8</accession>
<dbReference type="EMBL" id="VSSQ01042464">
    <property type="protein sequence ID" value="MPM96049.1"/>
    <property type="molecule type" value="Genomic_DNA"/>
</dbReference>
<comment type="caution">
    <text evidence="1">The sequence shown here is derived from an EMBL/GenBank/DDBJ whole genome shotgun (WGS) entry which is preliminary data.</text>
</comment>
<dbReference type="AlphaFoldDB" id="A0A645E3D8"/>
<proteinExistence type="predicted"/>
<evidence type="ECO:0000313" key="1">
    <source>
        <dbReference type="EMBL" id="MPM96049.1"/>
    </source>
</evidence>
<protein>
    <submittedName>
        <fullName evidence="1">Uncharacterized protein</fullName>
    </submittedName>
</protein>
<gene>
    <name evidence="1" type="ORF">SDC9_143205</name>
</gene>
<name>A0A645E3D8_9ZZZZ</name>